<evidence type="ECO:0000313" key="3">
    <source>
        <dbReference type="EMBL" id="GGI89461.1"/>
    </source>
</evidence>
<keyword evidence="3" id="KW-0067">ATP-binding</keyword>
<dbReference type="GO" id="GO:0005524">
    <property type="term" value="F:ATP binding"/>
    <property type="evidence" value="ECO:0007669"/>
    <property type="project" value="UniProtKB-KW"/>
</dbReference>
<name>A0ABQ2CK26_9MICC</name>
<dbReference type="PANTHER" id="PTHR35894">
    <property type="entry name" value="GENERAL SECRETION PATHWAY PROTEIN A-RELATED"/>
    <property type="match status" value="1"/>
</dbReference>
<dbReference type="Pfam" id="PF13401">
    <property type="entry name" value="AAA_22"/>
    <property type="match status" value="1"/>
</dbReference>
<dbReference type="Proteomes" id="UP000658754">
    <property type="component" value="Unassembled WGS sequence"/>
</dbReference>
<dbReference type="RefSeq" id="WP_188731195.1">
    <property type="nucleotide sequence ID" value="NZ_BMKV01000005.1"/>
</dbReference>
<organism evidence="3 4">
    <name type="scientific">Pseudarthrobacter scleromae</name>
    <dbReference type="NCBI Taxonomy" id="158897"/>
    <lineage>
        <taxon>Bacteria</taxon>
        <taxon>Bacillati</taxon>
        <taxon>Actinomycetota</taxon>
        <taxon>Actinomycetes</taxon>
        <taxon>Micrococcales</taxon>
        <taxon>Micrococcaceae</taxon>
        <taxon>Pseudarthrobacter</taxon>
    </lineage>
</organism>
<dbReference type="SUPFAM" id="SSF52540">
    <property type="entry name" value="P-loop containing nucleoside triphosphate hydrolases"/>
    <property type="match status" value="1"/>
</dbReference>
<proteinExistence type="predicted"/>
<dbReference type="Gene3D" id="3.40.50.300">
    <property type="entry name" value="P-loop containing nucleotide triphosphate hydrolases"/>
    <property type="match status" value="1"/>
</dbReference>
<dbReference type="InterPro" id="IPR049945">
    <property type="entry name" value="AAA_22"/>
</dbReference>
<evidence type="ECO:0000256" key="1">
    <source>
        <dbReference type="SAM" id="MobiDB-lite"/>
    </source>
</evidence>
<evidence type="ECO:0000313" key="4">
    <source>
        <dbReference type="Proteomes" id="UP000658754"/>
    </source>
</evidence>
<reference evidence="4" key="1">
    <citation type="journal article" date="2019" name="Int. J. Syst. Evol. Microbiol.">
        <title>The Global Catalogue of Microorganisms (GCM) 10K type strain sequencing project: providing services to taxonomists for standard genome sequencing and annotation.</title>
        <authorList>
            <consortium name="The Broad Institute Genomics Platform"/>
            <consortium name="The Broad Institute Genome Sequencing Center for Infectious Disease"/>
            <person name="Wu L."/>
            <person name="Ma J."/>
        </authorList>
    </citation>
    <scope>NUCLEOTIDE SEQUENCE [LARGE SCALE GENOMIC DNA]</scope>
    <source>
        <strain evidence="4">CGMCC 1.3601</strain>
    </source>
</reference>
<dbReference type="InterPro" id="IPR027417">
    <property type="entry name" value="P-loop_NTPase"/>
</dbReference>
<comment type="caution">
    <text evidence="3">The sequence shown here is derived from an EMBL/GenBank/DDBJ whole genome shotgun (WGS) entry which is preliminary data.</text>
</comment>
<sequence>MPAKDENDDGRRFLSADLGEISAAPPPVPPDTPAFLITKEHRRFTEFATAVRTNRHIGVCYGPPGVGKTLSARAYAGTTEWEQWQRTGQTNTEPIPPRVLEARTAFWTPTVTISPREIDRQLPRTCQRISWAVEYAQDGNIDVFEHRDSRASGLTELLIIDEADRLKPPALEQVRDYYDRHTMGVILIGMPGIEKRLARYPQLYSRIGFAHHYRTLSTEELTFVLANRWQELGLTIDPHDFTDAEAIAAVAGITNGNFRLIQRLFTQITRIRDINQLNNITKEVVEAARETLLIGT</sequence>
<dbReference type="PANTHER" id="PTHR35894:SF5">
    <property type="entry name" value="MU-LIKE PROPHAGE FLUMU DNA TRANSPOSITION PROTEIN B"/>
    <property type="match status" value="1"/>
</dbReference>
<evidence type="ECO:0000259" key="2">
    <source>
        <dbReference type="Pfam" id="PF13401"/>
    </source>
</evidence>
<keyword evidence="4" id="KW-1185">Reference proteome</keyword>
<feature type="domain" description="ORC1/DEAH AAA+ ATPase" evidence="2">
    <location>
        <begin position="53"/>
        <end position="197"/>
    </location>
</feature>
<gene>
    <name evidence="3" type="ORF">GCM10007175_28490</name>
</gene>
<dbReference type="InterPro" id="IPR052026">
    <property type="entry name" value="ExeA_AAA_ATPase_DNA-bind"/>
</dbReference>
<dbReference type="EMBL" id="BMKV01000005">
    <property type="protein sequence ID" value="GGI89461.1"/>
    <property type="molecule type" value="Genomic_DNA"/>
</dbReference>
<feature type="region of interest" description="Disordered" evidence="1">
    <location>
        <begin position="1"/>
        <end position="30"/>
    </location>
</feature>
<accession>A0ABQ2CK26</accession>
<protein>
    <submittedName>
        <fullName evidence="3">ATP-binding protein</fullName>
    </submittedName>
</protein>
<keyword evidence="3" id="KW-0547">Nucleotide-binding</keyword>